<evidence type="ECO:0000256" key="1">
    <source>
        <dbReference type="ARBA" id="ARBA00005165"/>
    </source>
</evidence>
<evidence type="ECO:0000256" key="8">
    <source>
        <dbReference type="ARBA" id="ARBA00047883"/>
    </source>
</evidence>
<comment type="catalytic activity">
    <reaction evidence="7 9 10">
        <text>2-(2-carboxy-4-methylthiazol-5-yl)ethyl phosphate + 4-amino-2-methyl-5-(diphosphooxymethyl)pyrimidine + 2 H(+) = thiamine phosphate + CO2 + diphosphate</text>
        <dbReference type="Rhea" id="RHEA:47848"/>
        <dbReference type="ChEBI" id="CHEBI:15378"/>
        <dbReference type="ChEBI" id="CHEBI:16526"/>
        <dbReference type="ChEBI" id="CHEBI:33019"/>
        <dbReference type="ChEBI" id="CHEBI:37575"/>
        <dbReference type="ChEBI" id="CHEBI:57841"/>
        <dbReference type="ChEBI" id="CHEBI:62890"/>
        <dbReference type="EC" id="2.5.1.3"/>
    </reaction>
</comment>
<feature type="domain" description="Thiamine phosphate synthase/TenI" evidence="12">
    <location>
        <begin position="7"/>
        <end position="194"/>
    </location>
</feature>
<dbReference type="GO" id="GO:0009228">
    <property type="term" value="P:thiamine biosynthetic process"/>
    <property type="evidence" value="ECO:0007669"/>
    <property type="project" value="UniProtKB-KW"/>
</dbReference>
<feature type="binding site" evidence="9">
    <location>
        <begin position="137"/>
        <end position="139"/>
    </location>
    <ligand>
        <name>2-[(2R,5Z)-2-carboxy-4-methylthiazol-5(2H)-ylidene]ethyl phosphate</name>
        <dbReference type="ChEBI" id="CHEBI:62899"/>
    </ligand>
</feature>
<dbReference type="InterPro" id="IPR036206">
    <property type="entry name" value="ThiamineP_synth_sf"/>
</dbReference>
<dbReference type="GO" id="GO:0009229">
    <property type="term" value="P:thiamine diphosphate biosynthetic process"/>
    <property type="evidence" value="ECO:0007669"/>
    <property type="project" value="UniProtKB-UniRule"/>
</dbReference>
<dbReference type="FunFam" id="3.20.20.70:FF:000096">
    <property type="entry name" value="Thiamine-phosphate synthase"/>
    <property type="match status" value="1"/>
</dbReference>
<name>A0A1I5V417_9BACI</name>
<comment type="catalytic activity">
    <reaction evidence="6 9 10">
        <text>4-methyl-5-(2-phosphooxyethyl)-thiazole + 4-amino-2-methyl-5-(diphosphooxymethyl)pyrimidine + H(+) = thiamine phosphate + diphosphate</text>
        <dbReference type="Rhea" id="RHEA:22328"/>
        <dbReference type="ChEBI" id="CHEBI:15378"/>
        <dbReference type="ChEBI" id="CHEBI:33019"/>
        <dbReference type="ChEBI" id="CHEBI:37575"/>
        <dbReference type="ChEBI" id="CHEBI:57841"/>
        <dbReference type="ChEBI" id="CHEBI:58296"/>
        <dbReference type="EC" id="2.5.1.3"/>
    </reaction>
</comment>
<dbReference type="STRING" id="126156.SAMN05421670_0660"/>
<evidence type="ECO:0000256" key="6">
    <source>
        <dbReference type="ARBA" id="ARBA00047334"/>
    </source>
</evidence>
<comment type="function">
    <text evidence="9">Condenses 4-methyl-5-(beta-hydroxyethyl)thiazole monophosphate (THZ-P) and 2-methyl-4-amino-5-hydroxymethyl pyrimidine pyrophosphate (HMP-PP) to form thiamine monophosphate (TMP).</text>
</comment>
<dbReference type="NCBIfam" id="TIGR00693">
    <property type="entry name" value="thiE"/>
    <property type="match status" value="1"/>
</dbReference>
<sequence length="218" mass="23612">MFKKPSIYFIMGTANVKDEEPLTVLEDALQAGITHFQLREKGKGALVGSELVAFAQACKRLCKIYGVPFIVNDDVELALSVQADGIHLGQGDWKEGVKEVITSKGMVLGRSVHTMHEAKDAIRSGADYLGVGSVFPTLTKPDAEHEVGASTSLIRELHERFPNIPVIGIGGIEPSNVHVVWEAGATGVAVISCICKTSERREVISKLSPPLKIERRAR</sequence>
<keyword evidence="14" id="KW-1185">Reference proteome</keyword>
<evidence type="ECO:0000256" key="3">
    <source>
        <dbReference type="ARBA" id="ARBA00022723"/>
    </source>
</evidence>
<dbReference type="HAMAP" id="MF_00097">
    <property type="entry name" value="TMP_synthase"/>
    <property type="match status" value="1"/>
</dbReference>
<reference evidence="14" key="1">
    <citation type="submission" date="2016-10" db="EMBL/GenBank/DDBJ databases">
        <authorList>
            <person name="Varghese N."/>
            <person name="Submissions S."/>
        </authorList>
    </citation>
    <scope>NUCLEOTIDE SEQUENCE [LARGE SCALE GENOMIC DNA]</scope>
    <source>
        <strain evidence="14">DSM 11706</strain>
    </source>
</reference>
<comment type="similarity">
    <text evidence="9 10">Belongs to the thiamine-phosphate synthase family.</text>
</comment>
<feature type="binding site" evidence="9">
    <location>
        <begin position="191"/>
        <end position="192"/>
    </location>
    <ligand>
        <name>2-[(2R,5Z)-2-carboxy-4-methylthiazol-5(2H)-ylidene]ethyl phosphate</name>
        <dbReference type="ChEBI" id="CHEBI:62899"/>
    </ligand>
</feature>
<dbReference type="Proteomes" id="UP000198734">
    <property type="component" value="Unassembled WGS sequence"/>
</dbReference>
<feature type="binding site" evidence="9">
    <location>
        <position position="171"/>
    </location>
    <ligand>
        <name>2-[(2R,5Z)-2-carboxy-4-methylthiazol-5(2H)-ylidene]ethyl phosphate</name>
        <dbReference type="ChEBI" id="CHEBI:62899"/>
    </ligand>
</feature>
<dbReference type="InterPro" id="IPR022998">
    <property type="entry name" value="ThiamineP_synth_TenI"/>
</dbReference>
<comment type="catalytic activity">
    <reaction evidence="8 9 10">
        <text>2-[(2R,5Z)-2-carboxy-4-methylthiazol-5(2H)-ylidene]ethyl phosphate + 4-amino-2-methyl-5-(diphosphooxymethyl)pyrimidine + 2 H(+) = thiamine phosphate + CO2 + diphosphate</text>
        <dbReference type="Rhea" id="RHEA:47844"/>
        <dbReference type="ChEBI" id="CHEBI:15378"/>
        <dbReference type="ChEBI" id="CHEBI:16526"/>
        <dbReference type="ChEBI" id="CHEBI:33019"/>
        <dbReference type="ChEBI" id="CHEBI:37575"/>
        <dbReference type="ChEBI" id="CHEBI:57841"/>
        <dbReference type="ChEBI" id="CHEBI:62899"/>
        <dbReference type="EC" id="2.5.1.3"/>
    </reaction>
</comment>
<dbReference type="PANTHER" id="PTHR20857:SF15">
    <property type="entry name" value="THIAMINE-PHOSPHATE SYNTHASE"/>
    <property type="match status" value="1"/>
</dbReference>
<evidence type="ECO:0000256" key="2">
    <source>
        <dbReference type="ARBA" id="ARBA00022679"/>
    </source>
</evidence>
<evidence type="ECO:0000259" key="12">
    <source>
        <dbReference type="Pfam" id="PF02581"/>
    </source>
</evidence>
<keyword evidence="3 9" id="KW-0479">Metal-binding</keyword>
<dbReference type="Pfam" id="PF02581">
    <property type="entry name" value="TMP-TENI"/>
    <property type="match status" value="1"/>
</dbReference>
<comment type="pathway">
    <text evidence="1 9 11">Cofactor biosynthesis; thiamine diphosphate biosynthesis; thiamine phosphate from 4-amino-2-methyl-5-diphosphomethylpyrimidine and 4-methyl-5-(2-phosphoethyl)-thiazole: step 1/1.</text>
</comment>
<dbReference type="SUPFAM" id="SSF51391">
    <property type="entry name" value="Thiamin phosphate synthase"/>
    <property type="match status" value="1"/>
</dbReference>
<evidence type="ECO:0000256" key="9">
    <source>
        <dbReference type="HAMAP-Rule" id="MF_00097"/>
    </source>
</evidence>
<dbReference type="PANTHER" id="PTHR20857">
    <property type="entry name" value="THIAMINE-PHOSPHATE PYROPHOSPHORYLASE"/>
    <property type="match status" value="1"/>
</dbReference>
<evidence type="ECO:0000256" key="10">
    <source>
        <dbReference type="RuleBase" id="RU003826"/>
    </source>
</evidence>
<proteinExistence type="inferred from homology"/>
<dbReference type="GO" id="GO:0005737">
    <property type="term" value="C:cytoplasm"/>
    <property type="evidence" value="ECO:0007669"/>
    <property type="project" value="TreeGrafter"/>
</dbReference>
<dbReference type="AlphaFoldDB" id="A0A1I5V417"/>
<keyword evidence="5 9" id="KW-0784">Thiamine biosynthesis</keyword>
<feature type="binding site" evidence="9">
    <location>
        <position position="73"/>
    </location>
    <ligand>
        <name>Mg(2+)</name>
        <dbReference type="ChEBI" id="CHEBI:18420"/>
    </ligand>
</feature>
<dbReference type="InterPro" id="IPR034291">
    <property type="entry name" value="TMP_synthase"/>
</dbReference>
<dbReference type="GO" id="GO:0000287">
    <property type="term" value="F:magnesium ion binding"/>
    <property type="evidence" value="ECO:0007669"/>
    <property type="project" value="UniProtKB-UniRule"/>
</dbReference>
<evidence type="ECO:0000256" key="7">
    <source>
        <dbReference type="ARBA" id="ARBA00047851"/>
    </source>
</evidence>
<dbReference type="CDD" id="cd00564">
    <property type="entry name" value="TMP_TenI"/>
    <property type="match status" value="1"/>
</dbReference>
<feature type="binding site" evidence="9">
    <location>
        <position position="92"/>
    </location>
    <ligand>
        <name>Mg(2+)</name>
        <dbReference type="ChEBI" id="CHEBI:18420"/>
    </ligand>
</feature>
<feature type="binding site" evidence="9">
    <location>
        <position position="140"/>
    </location>
    <ligand>
        <name>4-amino-2-methyl-5-(diphosphooxymethyl)pyrimidine</name>
        <dbReference type="ChEBI" id="CHEBI:57841"/>
    </ligand>
</feature>
<organism evidence="13 14">
    <name type="scientific">Psychrobacillus psychrotolerans</name>
    <dbReference type="NCBI Taxonomy" id="126156"/>
    <lineage>
        <taxon>Bacteria</taxon>
        <taxon>Bacillati</taxon>
        <taxon>Bacillota</taxon>
        <taxon>Bacilli</taxon>
        <taxon>Bacillales</taxon>
        <taxon>Bacillaceae</taxon>
        <taxon>Psychrobacillus</taxon>
    </lineage>
</organism>
<accession>A0A1I5V417</accession>
<dbReference type="GO" id="GO:0004789">
    <property type="term" value="F:thiamine-phosphate diphosphorylase activity"/>
    <property type="evidence" value="ECO:0007669"/>
    <property type="project" value="UniProtKB-UniRule"/>
</dbReference>
<dbReference type="EC" id="2.5.1.3" evidence="9"/>
<feature type="binding site" evidence="9">
    <location>
        <position position="111"/>
    </location>
    <ligand>
        <name>4-amino-2-methyl-5-(diphosphooxymethyl)pyrimidine</name>
        <dbReference type="ChEBI" id="CHEBI:57841"/>
    </ligand>
</feature>
<evidence type="ECO:0000313" key="14">
    <source>
        <dbReference type="Proteomes" id="UP000198734"/>
    </source>
</evidence>
<feature type="binding site" evidence="9">
    <location>
        <position position="72"/>
    </location>
    <ligand>
        <name>4-amino-2-methyl-5-(diphosphooxymethyl)pyrimidine</name>
        <dbReference type="ChEBI" id="CHEBI:57841"/>
    </ligand>
</feature>
<gene>
    <name evidence="9" type="primary">thiE</name>
    <name evidence="13" type="ORF">SAMN05421670_0660</name>
</gene>
<evidence type="ECO:0000256" key="5">
    <source>
        <dbReference type="ARBA" id="ARBA00022977"/>
    </source>
</evidence>
<dbReference type="Gene3D" id="3.20.20.70">
    <property type="entry name" value="Aldolase class I"/>
    <property type="match status" value="1"/>
</dbReference>
<dbReference type="UniPathway" id="UPA00060">
    <property type="reaction ID" value="UER00141"/>
</dbReference>
<evidence type="ECO:0000256" key="11">
    <source>
        <dbReference type="RuleBase" id="RU004253"/>
    </source>
</evidence>
<evidence type="ECO:0000256" key="4">
    <source>
        <dbReference type="ARBA" id="ARBA00022842"/>
    </source>
</evidence>
<dbReference type="RefSeq" id="WP_245762600.1">
    <property type="nucleotide sequence ID" value="NZ_FOXU01000001.1"/>
</dbReference>
<comment type="cofactor">
    <cofactor evidence="9">
        <name>Mg(2+)</name>
        <dbReference type="ChEBI" id="CHEBI:18420"/>
    </cofactor>
    <text evidence="9">Binds 1 Mg(2+) ion per subunit.</text>
</comment>
<keyword evidence="4 9" id="KW-0460">Magnesium</keyword>
<evidence type="ECO:0000313" key="13">
    <source>
        <dbReference type="EMBL" id="SFQ02269.1"/>
    </source>
</evidence>
<dbReference type="InterPro" id="IPR013785">
    <property type="entry name" value="Aldolase_TIM"/>
</dbReference>
<keyword evidence="2 9" id="KW-0808">Transferase</keyword>
<protein>
    <recommendedName>
        <fullName evidence="9">Thiamine-phosphate synthase</fullName>
        <shortName evidence="9">TP synthase</shortName>
        <shortName evidence="9">TPS</shortName>
        <ecNumber evidence="9">2.5.1.3</ecNumber>
    </recommendedName>
    <alternativeName>
        <fullName evidence="9">Thiamine-phosphate pyrophosphorylase</fullName>
        <shortName evidence="9">TMP pyrophosphorylase</shortName>
        <shortName evidence="9">TMP-PPase</shortName>
    </alternativeName>
</protein>
<dbReference type="EMBL" id="FOXU01000001">
    <property type="protein sequence ID" value="SFQ02269.1"/>
    <property type="molecule type" value="Genomic_DNA"/>
</dbReference>
<feature type="binding site" evidence="9">
    <location>
        <begin position="37"/>
        <end position="41"/>
    </location>
    <ligand>
        <name>4-amino-2-methyl-5-(diphosphooxymethyl)pyrimidine</name>
        <dbReference type="ChEBI" id="CHEBI:57841"/>
    </ligand>
</feature>